<dbReference type="AlphaFoldDB" id="A0A9P8YBB7"/>
<comment type="caution">
    <text evidence="1">The sequence shown here is derived from an EMBL/GenBank/DDBJ whole genome shotgun (WGS) entry which is preliminary data.</text>
</comment>
<dbReference type="CDD" id="cd06558">
    <property type="entry name" value="crotonase-like"/>
    <property type="match status" value="1"/>
</dbReference>
<proteinExistence type="predicted"/>
<dbReference type="InterPro" id="IPR001753">
    <property type="entry name" value="Enoyl-CoA_hydra/iso"/>
</dbReference>
<accession>A0A9P8YBB7</accession>
<dbReference type="OrthoDB" id="1696280at2759"/>
<reference evidence="1" key="1">
    <citation type="journal article" date="2021" name="Nat. Commun.">
        <title>Genetic determinants of endophytism in the Arabidopsis root mycobiome.</title>
        <authorList>
            <person name="Mesny F."/>
            <person name="Miyauchi S."/>
            <person name="Thiergart T."/>
            <person name="Pickel B."/>
            <person name="Atanasova L."/>
            <person name="Karlsson M."/>
            <person name="Huettel B."/>
            <person name="Barry K.W."/>
            <person name="Haridas S."/>
            <person name="Chen C."/>
            <person name="Bauer D."/>
            <person name="Andreopoulos W."/>
            <person name="Pangilinan J."/>
            <person name="LaButti K."/>
            <person name="Riley R."/>
            <person name="Lipzen A."/>
            <person name="Clum A."/>
            <person name="Drula E."/>
            <person name="Henrissat B."/>
            <person name="Kohler A."/>
            <person name="Grigoriev I.V."/>
            <person name="Martin F.M."/>
            <person name="Hacquard S."/>
        </authorList>
    </citation>
    <scope>NUCLEOTIDE SEQUENCE</scope>
    <source>
        <strain evidence="1">MPI-CAGE-CH-0230</strain>
    </source>
</reference>
<evidence type="ECO:0000313" key="1">
    <source>
        <dbReference type="EMBL" id="KAH7032978.1"/>
    </source>
</evidence>
<dbReference type="GeneID" id="70177297"/>
<dbReference type="PANTHER" id="PTHR11941">
    <property type="entry name" value="ENOYL-COA HYDRATASE-RELATED"/>
    <property type="match status" value="1"/>
</dbReference>
<dbReference type="GO" id="GO:0006635">
    <property type="term" value="P:fatty acid beta-oxidation"/>
    <property type="evidence" value="ECO:0007669"/>
    <property type="project" value="TreeGrafter"/>
</dbReference>
<dbReference type="Pfam" id="PF00378">
    <property type="entry name" value="ECH_1"/>
    <property type="match status" value="1"/>
</dbReference>
<dbReference type="GO" id="GO:0005777">
    <property type="term" value="C:peroxisome"/>
    <property type="evidence" value="ECO:0007669"/>
    <property type="project" value="TreeGrafter"/>
</dbReference>
<protein>
    <submittedName>
        <fullName evidence="1">ClpP/crotonase-like domain-containing protein</fullName>
    </submittedName>
</protein>
<dbReference type="RefSeq" id="XP_046013810.1">
    <property type="nucleotide sequence ID" value="XM_046147751.1"/>
</dbReference>
<evidence type="ECO:0000313" key="2">
    <source>
        <dbReference type="Proteomes" id="UP000756346"/>
    </source>
</evidence>
<dbReference type="SUPFAM" id="SSF52096">
    <property type="entry name" value="ClpP/crotonase"/>
    <property type="match status" value="1"/>
</dbReference>
<gene>
    <name evidence="1" type="ORF">B0I36DRAFT_103266</name>
</gene>
<name>A0A9P8YBB7_9PEZI</name>
<dbReference type="InterPro" id="IPR029045">
    <property type="entry name" value="ClpP/crotonase-like_dom_sf"/>
</dbReference>
<sequence length="291" mass="31954">MSGQQLFTVPIPALKNHPGGAIVCTTPAPKVYLLSWTSPPDNRLTDAFCQALLTALDELEYARVEDTASKDKDPAASTKKPKYPPGVVITTSAITKFYSNGLDLTLLLNQPGFAQENIYPLWRRFLTYPMPTVALLNGHTFAGGAMLAMHQDYRVFSEPKGYLCLNELEFGAPLLPPMASVFREKLPAPTFRKLILEAHRFGAKEALDAGIVDKVGGLDAALELIRDLKLTTKAATGAYGMLKEEMYRESVALLDARGADFVEPNMRFGAAKRKVEEGVKRVEGKEHKAKL</sequence>
<dbReference type="PANTHER" id="PTHR11941:SF75">
    <property type="entry name" value="ENOYL-COA HYDRATASE_ISOMERASE FAMILY PROTEIN"/>
    <property type="match status" value="1"/>
</dbReference>
<dbReference type="Proteomes" id="UP000756346">
    <property type="component" value="Unassembled WGS sequence"/>
</dbReference>
<dbReference type="Gene3D" id="3.90.226.10">
    <property type="entry name" value="2-enoyl-CoA Hydratase, Chain A, domain 1"/>
    <property type="match status" value="1"/>
</dbReference>
<organism evidence="1 2">
    <name type="scientific">Microdochium trichocladiopsis</name>
    <dbReference type="NCBI Taxonomy" id="1682393"/>
    <lineage>
        <taxon>Eukaryota</taxon>
        <taxon>Fungi</taxon>
        <taxon>Dikarya</taxon>
        <taxon>Ascomycota</taxon>
        <taxon>Pezizomycotina</taxon>
        <taxon>Sordariomycetes</taxon>
        <taxon>Xylariomycetidae</taxon>
        <taxon>Xylariales</taxon>
        <taxon>Microdochiaceae</taxon>
        <taxon>Microdochium</taxon>
    </lineage>
</organism>
<dbReference type="GO" id="GO:0004165">
    <property type="term" value="F:delta(3)-delta(2)-enoyl-CoA isomerase activity"/>
    <property type="evidence" value="ECO:0007669"/>
    <property type="project" value="TreeGrafter"/>
</dbReference>
<dbReference type="EMBL" id="JAGTJQ010000004">
    <property type="protein sequence ID" value="KAH7032978.1"/>
    <property type="molecule type" value="Genomic_DNA"/>
</dbReference>
<keyword evidence="2" id="KW-1185">Reference proteome</keyword>